<dbReference type="Proteomes" id="UP000600918">
    <property type="component" value="Unassembled WGS sequence"/>
</dbReference>
<reference evidence="2" key="1">
    <citation type="journal article" date="2020" name="G3 (Bethesda)">
        <title>High-Quality Assemblies for Three Invasive Social Wasps from the &lt;i&gt;Vespula&lt;/i&gt; Genus.</title>
        <authorList>
            <person name="Harrop T.W.R."/>
            <person name="Guhlin J."/>
            <person name="McLaughlin G.M."/>
            <person name="Permina E."/>
            <person name="Stockwell P."/>
            <person name="Gilligan J."/>
            <person name="Le Lec M.F."/>
            <person name="Gruber M.A.M."/>
            <person name="Quinn O."/>
            <person name="Lovegrove M."/>
            <person name="Duncan E.J."/>
            <person name="Remnant E.J."/>
            <person name="Van Eeckhoven J."/>
            <person name="Graham B."/>
            <person name="Knapp R.A."/>
            <person name="Langford K.W."/>
            <person name="Kronenberg Z."/>
            <person name="Press M.O."/>
            <person name="Eacker S.M."/>
            <person name="Wilson-Rankin E.E."/>
            <person name="Purcell J."/>
            <person name="Lester P.J."/>
            <person name="Dearden P.K."/>
        </authorList>
    </citation>
    <scope>NUCLEOTIDE SEQUENCE</scope>
    <source>
        <strain evidence="2">Volc-1</strain>
    </source>
</reference>
<organism evidence="2 3">
    <name type="scientific">Vespula pensylvanica</name>
    <name type="common">Western yellow jacket</name>
    <name type="synonym">Wasp</name>
    <dbReference type="NCBI Taxonomy" id="30213"/>
    <lineage>
        <taxon>Eukaryota</taxon>
        <taxon>Metazoa</taxon>
        <taxon>Ecdysozoa</taxon>
        <taxon>Arthropoda</taxon>
        <taxon>Hexapoda</taxon>
        <taxon>Insecta</taxon>
        <taxon>Pterygota</taxon>
        <taxon>Neoptera</taxon>
        <taxon>Endopterygota</taxon>
        <taxon>Hymenoptera</taxon>
        <taxon>Apocrita</taxon>
        <taxon>Aculeata</taxon>
        <taxon>Vespoidea</taxon>
        <taxon>Vespidae</taxon>
        <taxon>Vespinae</taxon>
        <taxon>Vespula</taxon>
    </lineage>
</organism>
<feature type="region of interest" description="Disordered" evidence="1">
    <location>
        <begin position="49"/>
        <end position="74"/>
    </location>
</feature>
<proteinExistence type="predicted"/>
<keyword evidence="3" id="KW-1185">Reference proteome</keyword>
<comment type="caution">
    <text evidence="2">The sequence shown here is derived from an EMBL/GenBank/DDBJ whole genome shotgun (WGS) entry which is preliminary data.</text>
</comment>
<accession>A0A834P2G7</accession>
<dbReference type="EMBL" id="JACSDY010000006">
    <property type="protein sequence ID" value="KAF7425625.1"/>
    <property type="molecule type" value="Genomic_DNA"/>
</dbReference>
<name>A0A834P2G7_VESPE</name>
<evidence type="ECO:0000256" key="1">
    <source>
        <dbReference type="SAM" id="MobiDB-lite"/>
    </source>
</evidence>
<sequence length="122" mass="13376">MQKGEQRLFSGGNIICNVTPLDTKDDTLASFLEKEGKFPGKYSILAGKQVGRQAGRQADRQAGRSNGSMPDSEHLSLYFKSTNDALRRNLAKIVYGRQRSGCGLRLGLRLSTICSCGKTSYK</sequence>
<dbReference type="AlphaFoldDB" id="A0A834P2G7"/>
<evidence type="ECO:0000313" key="3">
    <source>
        <dbReference type="Proteomes" id="UP000600918"/>
    </source>
</evidence>
<evidence type="ECO:0000313" key="2">
    <source>
        <dbReference type="EMBL" id="KAF7425625.1"/>
    </source>
</evidence>
<gene>
    <name evidence="2" type="ORF">H0235_008063</name>
</gene>
<protein>
    <submittedName>
        <fullName evidence="2">Uncharacterized protein</fullName>
    </submittedName>
</protein>